<dbReference type="EMBL" id="UINC01180501">
    <property type="protein sequence ID" value="SVD89727.1"/>
    <property type="molecule type" value="Genomic_DNA"/>
</dbReference>
<organism evidence="1">
    <name type="scientific">marine metagenome</name>
    <dbReference type="NCBI Taxonomy" id="408172"/>
    <lineage>
        <taxon>unclassified sequences</taxon>
        <taxon>metagenomes</taxon>
        <taxon>ecological metagenomes</taxon>
    </lineage>
</organism>
<sequence>SFSPYSGPVTKQNGEVAIPAGSVMDDGGLWGMNYFVEGVIGTMPD</sequence>
<evidence type="ECO:0008006" key="2">
    <source>
        <dbReference type="Google" id="ProtNLM"/>
    </source>
</evidence>
<proteinExistence type="predicted"/>
<feature type="non-terminal residue" evidence="1">
    <location>
        <position position="1"/>
    </location>
</feature>
<dbReference type="AlphaFoldDB" id="A0A382Z2G1"/>
<gene>
    <name evidence="1" type="ORF">METZ01_LOCUS442581</name>
</gene>
<reference evidence="1" key="1">
    <citation type="submission" date="2018-05" db="EMBL/GenBank/DDBJ databases">
        <authorList>
            <person name="Lanie J.A."/>
            <person name="Ng W.-L."/>
            <person name="Kazmierczak K.M."/>
            <person name="Andrzejewski T.M."/>
            <person name="Davidsen T.M."/>
            <person name="Wayne K.J."/>
            <person name="Tettelin H."/>
            <person name="Glass J.I."/>
            <person name="Rusch D."/>
            <person name="Podicherti R."/>
            <person name="Tsui H.-C.T."/>
            <person name="Winkler M.E."/>
        </authorList>
    </citation>
    <scope>NUCLEOTIDE SEQUENCE</scope>
</reference>
<name>A0A382Z2G1_9ZZZZ</name>
<accession>A0A382Z2G1</accession>
<protein>
    <recommendedName>
        <fullName evidence="2">BMP family ABC transporter substrate-binding protein</fullName>
    </recommendedName>
</protein>
<dbReference type="Gene3D" id="3.40.50.2300">
    <property type="match status" value="1"/>
</dbReference>
<evidence type="ECO:0000313" key="1">
    <source>
        <dbReference type="EMBL" id="SVD89727.1"/>
    </source>
</evidence>